<feature type="region of interest" description="Disordered" evidence="1">
    <location>
        <begin position="1"/>
        <end position="46"/>
    </location>
</feature>
<sequence length="102" mass="11592">MSISWCPQPSPGLQSQQTYTPSYPSSFGTSSEIDTGSESGDSDSELDALIQEEWEESLRQMEMVISIIVIPYFGKYIGRHWAFRAYERWRTVGLGRAFFGLL</sequence>
<organism evidence="2 3">
    <name type="scientific">Cryptococcus depauperatus CBS 7841</name>
    <dbReference type="NCBI Taxonomy" id="1295531"/>
    <lineage>
        <taxon>Eukaryota</taxon>
        <taxon>Fungi</taxon>
        <taxon>Dikarya</taxon>
        <taxon>Basidiomycota</taxon>
        <taxon>Agaricomycotina</taxon>
        <taxon>Tremellomycetes</taxon>
        <taxon>Tremellales</taxon>
        <taxon>Cryptococcaceae</taxon>
        <taxon>Cryptococcus</taxon>
    </lineage>
</organism>
<feature type="compositionally biased region" description="Low complexity" evidence="1">
    <location>
        <begin position="28"/>
        <end position="39"/>
    </location>
</feature>
<dbReference type="Pfam" id="PF19117">
    <property type="entry name" value="Mim2"/>
    <property type="match status" value="1"/>
</dbReference>
<reference evidence="2" key="2">
    <citation type="journal article" date="2022" name="Elife">
        <title>Obligate sexual reproduction of a homothallic fungus closely related to the Cryptococcus pathogenic species complex.</title>
        <authorList>
            <person name="Passer A.R."/>
            <person name="Clancey S.A."/>
            <person name="Shea T."/>
            <person name="David-Palma M."/>
            <person name="Averette A.F."/>
            <person name="Boekhout T."/>
            <person name="Porcel B.M."/>
            <person name="Nowrousian M."/>
            <person name="Cuomo C.A."/>
            <person name="Sun S."/>
            <person name="Heitman J."/>
            <person name="Coelho M.A."/>
        </authorList>
    </citation>
    <scope>NUCLEOTIDE SEQUENCE</scope>
    <source>
        <strain evidence="2">CBS 7841</strain>
    </source>
</reference>
<proteinExistence type="predicted"/>
<dbReference type="GO" id="GO:0005741">
    <property type="term" value="C:mitochondrial outer membrane"/>
    <property type="evidence" value="ECO:0007669"/>
    <property type="project" value="TreeGrafter"/>
</dbReference>
<dbReference type="RefSeq" id="XP_066070084.1">
    <property type="nucleotide sequence ID" value="XM_066213987.1"/>
</dbReference>
<dbReference type="GO" id="GO:0045040">
    <property type="term" value="P:protein insertion into mitochondrial outer membrane"/>
    <property type="evidence" value="ECO:0007669"/>
    <property type="project" value="InterPro"/>
</dbReference>
<reference evidence="2" key="1">
    <citation type="submission" date="2016-06" db="EMBL/GenBank/DDBJ databases">
        <authorList>
            <person name="Cuomo C."/>
            <person name="Litvintseva A."/>
            <person name="Heitman J."/>
            <person name="Chen Y."/>
            <person name="Sun S."/>
            <person name="Springer D."/>
            <person name="Dromer F."/>
            <person name="Young S."/>
            <person name="Zeng Q."/>
            <person name="Chapman S."/>
            <person name="Gujja S."/>
            <person name="Saif S."/>
            <person name="Birren B."/>
        </authorList>
    </citation>
    <scope>NUCLEOTIDE SEQUENCE</scope>
    <source>
        <strain evidence="2">CBS 7841</strain>
    </source>
</reference>
<dbReference type="PANTHER" id="PTHR28230">
    <property type="entry name" value="CHROMOSOME 1, WHOLE GENOME SHOTGUN SEQUENCE"/>
    <property type="match status" value="1"/>
</dbReference>
<feature type="compositionally biased region" description="Polar residues" evidence="1">
    <location>
        <begin position="1"/>
        <end position="27"/>
    </location>
</feature>
<dbReference type="Proteomes" id="UP000094043">
    <property type="component" value="Chromosome 5"/>
</dbReference>
<reference evidence="2" key="3">
    <citation type="submission" date="2024-01" db="EMBL/GenBank/DDBJ databases">
        <authorList>
            <person name="Coelho M.A."/>
            <person name="David-Palma M."/>
            <person name="Shea T."/>
            <person name="Sun S."/>
            <person name="Cuomo C.A."/>
            <person name="Heitman J."/>
        </authorList>
    </citation>
    <scope>NUCLEOTIDE SEQUENCE</scope>
    <source>
        <strain evidence="2">CBS 7841</strain>
    </source>
</reference>
<dbReference type="VEuPathDB" id="FungiDB:L203_02189"/>
<protein>
    <submittedName>
        <fullName evidence="2">Uncharacterized protein</fullName>
    </submittedName>
</protein>
<gene>
    <name evidence="2" type="ORF">L203_104607</name>
</gene>
<dbReference type="KEGG" id="cdep:91088817"/>
<name>A0A1E3ILJ9_9TREE</name>
<dbReference type="InterPro" id="IPR037652">
    <property type="entry name" value="Mim2"/>
</dbReference>
<evidence type="ECO:0000313" key="3">
    <source>
        <dbReference type="Proteomes" id="UP000094043"/>
    </source>
</evidence>
<dbReference type="GeneID" id="91088817"/>
<dbReference type="OrthoDB" id="5555533at2759"/>
<dbReference type="GO" id="GO:0070096">
    <property type="term" value="P:mitochondrial outer membrane translocase complex assembly"/>
    <property type="evidence" value="ECO:0007669"/>
    <property type="project" value="InterPro"/>
</dbReference>
<evidence type="ECO:0000313" key="2">
    <source>
        <dbReference type="EMBL" id="WVN89384.1"/>
    </source>
</evidence>
<keyword evidence="3" id="KW-1185">Reference proteome</keyword>
<evidence type="ECO:0000256" key="1">
    <source>
        <dbReference type="SAM" id="MobiDB-lite"/>
    </source>
</evidence>
<dbReference type="EMBL" id="CP143788">
    <property type="protein sequence ID" value="WVN89384.1"/>
    <property type="molecule type" value="Genomic_DNA"/>
</dbReference>
<dbReference type="PANTHER" id="PTHR28230:SF1">
    <property type="entry name" value="MITOCHONDRIAL IMPORT PROTEIN 2"/>
    <property type="match status" value="1"/>
</dbReference>
<accession>A0A1E3ILJ9</accession>
<dbReference type="AlphaFoldDB" id="A0A1E3ILJ9"/>